<accession>A0A495W1I9</accession>
<comment type="caution">
    <text evidence="3">The sequence shown here is derived from an EMBL/GenBank/DDBJ whole genome shotgun (WGS) entry which is preliminary data.</text>
</comment>
<dbReference type="InterPro" id="IPR029063">
    <property type="entry name" value="SAM-dependent_MTases_sf"/>
</dbReference>
<dbReference type="GO" id="GO:0016279">
    <property type="term" value="F:protein-lysine N-methyltransferase activity"/>
    <property type="evidence" value="ECO:0007669"/>
    <property type="project" value="TreeGrafter"/>
</dbReference>
<evidence type="ECO:0000256" key="1">
    <source>
        <dbReference type="ARBA" id="ARBA00022603"/>
    </source>
</evidence>
<keyword evidence="4" id="KW-1185">Reference proteome</keyword>
<gene>
    <name evidence="3" type="ORF">C8E97_3645</name>
</gene>
<dbReference type="PANTHER" id="PTHR43648">
    <property type="entry name" value="ELECTRON TRANSFER FLAVOPROTEIN BETA SUBUNIT LYSINE METHYLTRANSFERASE"/>
    <property type="match status" value="1"/>
</dbReference>
<name>A0A495W1I9_9PSEU</name>
<organism evidence="3 4">
    <name type="scientific">Saccharothrix australiensis</name>
    <dbReference type="NCBI Taxonomy" id="2072"/>
    <lineage>
        <taxon>Bacteria</taxon>
        <taxon>Bacillati</taxon>
        <taxon>Actinomycetota</taxon>
        <taxon>Actinomycetes</taxon>
        <taxon>Pseudonocardiales</taxon>
        <taxon>Pseudonocardiaceae</taxon>
        <taxon>Saccharothrix</taxon>
    </lineage>
</organism>
<evidence type="ECO:0000313" key="3">
    <source>
        <dbReference type="EMBL" id="RKT54990.1"/>
    </source>
</evidence>
<dbReference type="SUPFAM" id="SSF53335">
    <property type="entry name" value="S-adenosyl-L-methionine-dependent methyltransferases"/>
    <property type="match status" value="1"/>
</dbReference>
<sequence>MRDLPQAHDLVRHHTTPAPVPLAPEIVLRTATDVIALWETTGRPEPPFWAFPWAGGQALARHLLDHPDTTAGKRVLDLASGSGLVAIAAALTGARRVTANDVDPLAGHAITLNAQANHVTLDVVVADLLDTDPTAVADVVLAGDVFYDRDMAARVLPFLHRAHTAGALVLVGDPQRAHLPHDRFHRVGAYDVPVPHDLEGTDRRTTTVWRPA</sequence>
<reference evidence="3 4" key="1">
    <citation type="submission" date="2018-10" db="EMBL/GenBank/DDBJ databases">
        <title>Sequencing the genomes of 1000 actinobacteria strains.</title>
        <authorList>
            <person name="Klenk H.-P."/>
        </authorList>
    </citation>
    <scope>NUCLEOTIDE SEQUENCE [LARGE SCALE GENOMIC DNA]</scope>
    <source>
        <strain evidence="3 4">DSM 43800</strain>
    </source>
</reference>
<dbReference type="Proteomes" id="UP000282084">
    <property type="component" value="Unassembled WGS sequence"/>
</dbReference>
<dbReference type="OrthoDB" id="9794615at2"/>
<dbReference type="Pfam" id="PF06325">
    <property type="entry name" value="PrmA"/>
    <property type="match status" value="1"/>
</dbReference>
<dbReference type="CDD" id="cd02440">
    <property type="entry name" value="AdoMet_MTases"/>
    <property type="match status" value="1"/>
</dbReference>
<dbReference type="RefSeq" id="WP_121006773.1">
    <property type="nucleotide sequence ID" value="NZ_RBXO01000001.1"/>
</dbReference>
<protein>
    <submittedName>
        <fullName evidence="3">Putative nicotinamide N-methyase</fullName>
    </submittedName>
</protein>
<dbReference type="EMBL" id="RBXO01000001">
    <property type="protein sequence ID" value="RKT54990.1"/>
    <property type="molecule type" value="Genomic_DNA"/>
</dbReference>
<dbReference type="PANTHER" id="PTHR43648:SF1">
    <property type="entry name" value="ELECTRON TRANSFER FLAVOPROTEIN BETA SUBUNIT LYSINE METHYLTRANSFERASE"/>
    <property type="match status" value="1"/>
</dbReference>
<evidence type="ECO:0000256" key="2">
    <source>
        <dbReference type="ARBA" id="ARBA00022679"/>
    </source>
</evidence>
<proteinExistence type="predicted"/>
<keyword evidence="1" id="KW-0489">Methyltransferase</keyword>
<dbReference type="Gene3D" id="3.40.50.150">
    <property type="entry name" value="Vaccinia Virus protein VP39"/>
    <property type="match status" value="1"/>
</dbReference>
<dbReference type="GO" id="GO:0032259">
    <property type="term" value="P:methylation"/>
    <property type="evidence" value="ECO:0007669"/>
    <property type="project" value="UniProtKB-KW"/>
</dbReference>
<keyword evidence="2" id="KW-0808">Transferase</keyword>
<evidence type="ECO:0000313" key="4">
    <source>
        <dbReference type="Proteomes" id="UP000282084"/>
    </source>
</evidence>
<dbReference type="InterPro" id="IPR050078">
    <property type="entry name" value="Ribosomal_L11_MeTrfase_PrmA"/>
</dbReference>
<dbReference type="AlphaFoldDB" id="A0A495W1I9"/>